<dbReference type="Proteomes" id="UP001205612">
    <property type="component" value="Unassembled WGS sequence"/>
</dbReference>
<organism evidence="1 2">
    <name type="scientific">Streptomyces pyxinicus</name>
    <dbReference type="NCBI Taxonomy" id="2970331"/>
    <lineage>
        <taxon>Bacteria</taxon>
        <taxon>Bacillati</taxon>
        <taxon>Actinomycetota</taxon>
        <taxon>Actinomycetes</taxon>
        <taxon>Kitasatosporales</taxon>
        <taxon>Streptomycetaceae</taxon>
        <taxon>Streptomyces</taxon>
    </lineage>
</organism>
<name>A0ABT2BAN2_9ACTN</name>
<gene>
    <name evidence="1" type="ORF">NX794_30950</name>
</gene>
<evidence type="ECO:0000313" key="1">
    <source>
        <dbReference type="EMBL" id="MCS0605589.1"/>
    </source>
</evidence>
<sequence length="41" mass="4449">MSAKLATAFQVVFDTTSEQVGTEAEVARAVKVRARHSHCDT</sequence>
<evidence type="ECO:0000313" key="2">
    <source>
        <dbReference type="Proteomes" id="UP001205612"/>
    </source>
</evidence>
<protein>
    <submittedName>
        <fullName evidence="1">Uncharacterized protein</fullName>
    </submittedName>
</protein>
<dbReference type="EMBL" id="JANUGP010000034">
    <property type="protein sequence ID" value="MCS0605589.1"/>
    <property type="molecule type" value="Genomic_DNA"/>
</dbReference>
<keyword evidence="2" id="KW-1185">Reference proteome</keyword>
<comment type="caution">
    <text evidence="1">The sequence shown here is derived from an EMBL/GenBank/DDBJ whole genome shotgun (WGS) entry which is preliminary data.</text>
</comment>
<accession>A0ABT2BAN2</accession>
<proteinExistence type="predicted"/>
<reference evidence="1 2" key="1">
    <citation type="submission" date="2022-08" db="EMBL/GenBank/DDBJ databases">
        <authorList>
            <person name="Somphong A."/>
            <person name="Phongsopitanun W."/>
        </authorList>
    </citation>
    <scope>NUCLEOTIDE SEQUENCE [LARGE SCALE GENOMIC DNA]</scope>
    <source>
        <strain evidence="1 2">LP11</strain>
    </source>
</reference>